<reference evidence="2 3" key="1">
    <citation type="submission" date="2019-07" db="EMBL/GenBank/DDBJ databases">
        <title>Genome assembly of two rare yeast pathogens: Diutina rugosa and Trichomonascus ciferrii.</title>
        <authorList>
            <person name="Mixao V."/>
            <person name="Saus E."/>
            <person name="Hansen A."/>
            <person name="Lass-Flor C."/>
            <person name="Gabaldon T."/>
        </authorList>
    </citation>
    <scope>NUCLEOTIDE SEQUENCE [LARGE SCALE GENOMIC DNA]</scope>
    <source>
        <strain evidence="2 3">CBS 613</strain>
    </source>
</reference>
<dbReference type="VEuPathDB" id="FungiDB:DIURU_003821"/>
<dbReference type="Proteomes" id="UP000449547">
    <property type="component" value="Unassembled WGS sequence"/>
</dbReference>
<dbReference type="InterPro" id="IPR036882">
    <property type="entry name" value="Alba-like_dom_sf"/>
</dbReference>
<dbReference type="GeneID" id="54782472"/>
<dbReference type="Pfam" id="PF01918">
    <property type="entry name" value="Alba"/>
    <property type="match status" value="1"/>
</dbReference>
<proteinExistence type="predicted"/>
<dbReference type="EMBL" id="SWFT01000112">
    <property type="protein sequence ID" value="KAA8900398.1"/>
    <property type="molecule type" value="Genomic_DNA"/>
</dbReference>
<dbReference type="SUPFAM" id="SSF82704">
    <property type="entry name" value="AlbA-like"/>
    <property type="match status" value="1"/>
</dbReference>
<evidence type="ECO:0000313" key="3">
    <source>
        <dbReference type="Proteomes" id="UP000449547"/>
    </source>
</evidence>
<keyword evidence="3" id="KW-1185">Reference proteome</keyword>
<dbReference type="OrthoDB" id="4078155at2759"/>
<evidence type="ECO:0000259" key="1">
    <source>
        <dbReference type="Pfam" id="PF01918"/>
    </source>
</evidence>
<dbReference type="GO" id="GO:0003676">
    <property type="term" value="F:nucleic acid binding"/>
    <property type="evidence" value="ECO:0007669"/>
    <property type="project" value="InterPro"/>
</dbReference>
<evidence type="ECO:0000313" key="2">
    <source>
        <dbReference type="EMBL" id="KAA8900398.1"/>
    </source>
</evidence>
<protein>
    <recommendedName>
        <fullName evidence="1">DNA/RNA-binding protein Alba-like domain-containing protein</fullName>
    </recommendedName>
</protein>
<dbReference type="AlphaFoldDB" id="A0A642UK23"/>
<dbReference type="Gene3D" id="3.30.110.20">
    <property type="entry name" value="Alba-like domain"/>
    <property type="match status" value="1"/>
</dbReference>
<feature type="domain" description="DNA/RNA-binding protein Alba-like" evidence="1">
    <location>
        <begin position="9"/>
        <end position="69"/>
    </location>
</feature>
<gene>
    <name evidence="2" type="ORF">DIURU_003821</name>
</gene>
<accession>A0A642UK23</accession>
<sequence>MADDFKAPVIQITREPMQEVVDAALAQIKGPSGGVVIAGEGHYVGKTVAIAEIVKDKANVEAQYNRISFNEYARTPKDELQELQDLKPIKLPVMKVYLGRKRTDAKGWTQQDV</sequence>
<name>A0A642UK23_DIURU</name>
<dbReference type="InterPro" id="IPR002775">
    <property type="entry name" value="DNA/RNA-bd_Alba-like"/>
</dbReference>
<comment type="caution">
    <text evidence="2">The sequence shown here is derived from an EMBL/GenBank/DDBJ whole genome shotgun (WGS) entry which is preliminary data.</text>
</comment>
<organism evidence="2 3">
    <name type="scientific">Diutina rugosa</name>
    <name type="common">Yeast</name>
    <name type="synonym">Candida rugosa</name>
    <dbReference type="NCBI Taxonomy" id="5481"/>
    <lineage>
        <taxon>Eukaryota</taxon>
        <taxon>Fungi</taxon>
        <taxon>Dikarya</taxon>
        <taxon>Ascomycota</taxon>
        <taxon>Saccharomycotina</taxon>
        <taxon>Pichiomycetes</taxon>
        <taxon>Debaryomycetaceae</taxon>
        <taxon>Diutina</taxon>
    </lineage>
</organism>
<dbReference type="RefSeq" id="XP_034011398.1">
    <property type="nucleotide sequence ID" value="XM_034156626.1"/>
</dbReference>